<evidence type="ECO:0000313" key="1">
    <source>
        <dbReference type="EMBL" id="ACL16121.1"/>
    </source>
</evidence>
<protein>
    <submittedName>
        <fullName evidence="1">Uncharacterized protein</fullName>
    </submittedName>
</protein>
<organism evidence="1 2">
    <name type="scientific">Methanosphaerula palustris (strain ATCC BAA-1556 / DSM 19958 / E1-9c)</name>
    <dbReference type="NCBI Taxonomy" id="521011"/>
    <lineage>
        <taxon>Archaea</taxon>
        <taxon>Methanobacteriati</taxon>
        <taxon>Methanobacteriota</taxon>
        <taxon>Stenosarchaea group</taxon>
        <taxon>Methanomicrobia</taxon>
        <taxon>Methanomicrobiales</taxon>
        <taxon>Methanoregulaceae</taxon>
        <taxon>Methanosphaerula</taxon>
    </lineage>
</organism>
<dbReference type="RefSeq" id="WP_012617440.1">
    <property type="nucleotide sequence ID" value="NC_011832.1"/>
</dbReference>
<dbReference type="HOGENOM" id="CLU_1227655_0_0_2"/>
<gene>
    <name evidence="1" type="ordered locus">Mpal_0759</name>
</gene>
<proteinExistence type="predicted"/>
<sequence length="229" mass="25221" precursor="true">MHYRTVIGIWILAAVCIVPIVTAFPSVNAFFVEPTRETAVRTGNVTVMTEDNLGSWEKTNVVYVGGDVFELPANAVSVSKSDGVVYVSMATTSDLNPVTFPLLSTSRGETGYAVSTVTVVKDGNPLLVNDKAFSVMPSTANYYADEVPAEKHHEWVDLDWRDETKDLSLTVYAPDATFGPFMDMADGKKDGRIFLDVSSQLNVTPGHWFFKIQNSNPDRTDYTLNTYSV</sequence>
<dbReference type="AlphaFoldDB" id="B8GG47"/>
<name>B8GG47_METPE</name>
<dbReference type="Proteomes" id="UP000002457">
    <property type="component" value="Chromosome"/>
</dbReference>
<dbReference type="OrthoDB" id="148333at2157"/>
<reference evidence="1 2" key="1">
    <citation type="journal article" date="2015" name="Genome Announc.">
        <title>Complete Genome Sequence of Methanosphaerula palustris E1-9CT, a Hydrogenotrophic Methanogen Isolated from a Minerotrophic Fen Peatland.</title>
        <authorList>
            <person name="Cadillo-Quiroz H."/>
            <person name="Browne P."/>
            <person name="Kyrpides N."/>
            <person name="Woyke T."/>
            <person name="Goodwin L."/>
            <person name="Detter C."/>
            <person name="Yavitt J.B."/>
            <person name="Zinder S.H."/>
        </authorList>
    </citation>
    <scope>NUCLEOTIDE SEQUENCE [LARGE SCALE GENOMIC DNA]</scope>
    <source>
        <strain evidence="2">ATCC BAA-1556 / DSM 19958 / E1-9c</strain>
    </source>
</reference>
<dbReference type="GeneID" id="25394108"/>
<dbReference type="KEGG" id="mpl:Mpal_0759"/>
<accession>B8GG47</accession>
<dbReference type="eggNOG" id="arCOG04987">
    <property type="taxonomic scope" value="Archaea"/>
</dbReference>
<dbReference type="STRING" id="521011.Mpal_0759"/>
<keyword evidence="2" id="KW-1185">Reference proteome</keyword>
<evidence type="ECO:0000313" key="2">
    <source>
        <dbReference type="Proteomes" id="UP000002457"/>
    </source>
</evidence>
<dbReference type="EMBL" id="CP001338">
    <property type="protein sequence ID" value="ACL16121.1"/>
    <property type="molecule type" value="Genomic_DNA"/>
</dbReference>